<sequence length="62" mass="7373">MIRGLFGYDPTKYGDDDDIDDRRMEANFHDIEKEERRSAKIARKEDAEELRKLQVSSSKKRI</sequence>
<dbReference type="SMART" id="SM00784">
    <property type="entry name" value="SPT2"/>
    <property type="match status" value="1"/>
</dbReference>
<dbReference type="PANTHER" id="PTHR22691:SF8">
    <property type="entry name" value="PROTEIN SPT2 HOMOLOG"/>
    <property type="match status" value="1"/>
</dbReference>
<comment type="similarity">
    <text evidence="1">Belongs to the SPT2 family.</text>
</comment>
<protein>
    <submittedName>
        <fullName evidence="4">Uncharacterized protein</fullName>
    </submittedName>
</protein>
<evidence type="ECO:0000256" key="3">
    <source>
        <dbReference type="SAM" id="MobiDB-lite"/>
    </source>
</evidence>
<proteinExistence type="inferred from homology"/>
<dbReference type="GO" id="GO:0005730">
    <property type="term" value="C:nucleolus"/>
    <property type="evidence" value="ECO:0007669"/>
    <property type="project" value="TreeGrafter"/>
</dbReference>
<dbReference type="PANTHER" id="PTHR22691">
    <property type="entry name" value="YEAST SPT2-RELATED"/>
    <property type="match status" value="1"/>
</dbReference>
<keyword evidence="5" id="KW-1185">Reference proteome</keyword>
<dbReference type="GO" id="GO:0006334">
    <property type="term" value="P:nucleosome assembly"/>
    <property type="evidence" value="ECO:0007669"/>
    <property type="project" value="TreeGrafter"/>
</dbReference>
<name>A0A830BSF8_9LAMI</name>
<dbReference type="EMBL" id="BMAC01000128">
    <property type="protein sequence ID" value="GFP86645.1"/>
    <property type="molecule type" value="Genomic_DNA"/>
</dbReference>
<feature type="region of interest" description="Disordered" evidence="3">
    <location>
        <begin position="34"/>
        <end position="62"/>
    </location>
</feature>
<dbReference type="Proteomes" id="UP000653305">
    <property type="component" value="Unassembled WGS sequence"/>
</dbReference>
<evidence type="ECO:0000256" key="1">
    <source>
        <dbReference type="ARBA" id="ARBA00006461"/>
    </source>
</evidence>
<dbReference type="AlphaFoldDB" id="A0A830BSF8"/>
<evidence type="ECO:0000256" key="2">
    <source>
        <dbReference type="ARBA" id="ARBA00023054"/>
    </source>
</evidence>
<evidence type="ECO:0000313" key="5">
    <source>
        <dbReference type="Proteomes" id="UP000653305"/>
    </source>
</evidence>
<organism evidence="4 5">
    <name type="scientific">Phtheirospermum japonicum</name>
    <dbReference type="NCBI Taxonomy" id="374723"/>
    <lineage>
        <taxon>Eukaryota</taxon>
        <taxon>Viridiplantae</taxon>
        <taxon>Streptophyta</taxon>
        <taxon>Embryophyta</taxon>
        <taxon>Tracheophyta</taxon>
        <taxon>Spermatophyta</taxon>
        <taxon>Magnoliopsida</taxon>
        <taxon>eudicotyledons</taxon>
        <taxon>Gunneridae</taxon>
        <taxon>Pentapetalae</taxon>
        <taxon>asterids</taxon>
        <taxon>lamiids</taxon>
        <taxon>Lamiales</taxon>
        <taxon>Orobanchaceae</taxon>
        <taxon>Orobanchaceae incertae sedis</taxon>
        <taxon>Phtheirospermum</taxon>
    </lineage>
</organism>
<accession>A0A830BSF8</accession>
<feature type="region of interest" description="Disordered" evidence="3">
    <location>
        <begin position="1"/>
        <end position="20"/>
    </location>
</feature>
<gene>
    <name evidence="4" type="ORF">PHJA_000808300</name>
</gene>
<keyword evidence="2" id="KW-0175">Coiled coil</keyword>
<comment type="caution">
    <text evidence="4">The sequence shown here is derived from an EMBL/GenBank/DDBJ whole genome shotgun (WGS) entry which is preliminary data.</text>
</comment>
<feature type="compositionally biased region" description="Basic and acidic residues" evidence="3">
    <location>
        <begin position="34"/>
        <end position="52"/>
    </location>
</feature>
<dbReference type="GO" id="GO:0003677">
    <property type="term" value="F:DNA binding"/>
    <property type="evidence" value="ECO:0007669"/>
    <property type="project" value="TreeGrafter"/>
</dbReference>
<evidence type="ECO:0000313" key="4">
    <source>
        <dbReference type="EMBL" id="GFP86645.1"/>
    </source>
</evidence>
<reference evidence="4" key="1">
    <citation type="submission" date="2020-07" db="EMBL/GenBank/DDBJ databases">
        <title>Ethylene signaling mediates host invasion by parasitic plants.</title>
        <authorList>
            <person name="Yoshida S."/>
        </authorList>
    </citation>
    <scope>NUCLEOTIDE SEQUENCE</scope>
    <source>
        <strain evidence="4">Okayama</strain>
    </source>
</reference>
<dbReference type="OrthoDB" id="903514at2759"/>
<dbReference type="GO" id="GO:0042393">
    <property type="term" value="F:histone binding"/>
    <property type="evidence" value="ECO:0007669"/>
    <property type="project" value="TreeGrafter"/>
</dbReference>
<dbReference type="InterPro" id="IPR013256">
    <property type="entry name" value="Chromatin_SPT2"/>
</dbReference>
<dbReference type="GO" id="GO:0006360">
    <property type="term" value="P:transcription by RNA polymerase I"/>
    <property type="evidence" value="ECO:0007669"/>
    <property type="project" value="TreeGrafter"/>
</dbReference>
<dbReference type="Pfam" id="PF08243">
    <property type="entry name" value="SPT2"/>
    <property type="match status" value="1"/>
</dbReference>